<comment type="function">
    <text evidence="3">Catalyzes oxygen-dependent 5-hydroxyuridine (ho5U) modification at position 34 in tRNAs, the first step in 5-carboxymethoxyuridine (cmo5U) biosynthesis. May be part of an alternate pathway, which is able to bypass cmo5U biogenesis in a subset of tRNAs under aerobic conditions.</text>
</comment>
<keyword evidence="6" id="KW-0808">Transferase</keyword>
<dbReference type="InterPro" id="IPR040503">
    <property type="entry name" value="TRHO_N"/>
</dbReference>
<dbReference type="Proteomes" id="UP000248731">
    <property type="component" value="Chromosome 1"/>
</dbReference>
<dbReference type="EMBL" id="LS483466">
    <property type="protein sequence ID" value="SQI25560.1"/>
    <property type="molecule type" value="Genomic_DNA"/>
</dbReference>
<dbReference type="Pfam" id="PF17773">
    <property type="entry name" value="UPF0176_N"/>
    <property type="match status" value="1"/>
</dbReference>
<evidence type="ECO:0000256" key="3">
    <source>
        <dbReference type="ARBA" id="ARBA00045625"/>
    </source>
</evidence>
<dbReference type="InterPro" id="IPR020936">
    <property type="entry name" value="TrhO"/>
</dbReference>
<evidence type="ECO:0000256" key="4">
    <source>
        <dbReference type="HAMAP-Rule" id="MF_00469"/>
    </source>
</evidence>
<dbReference type="InterPro" id="IPR036873">
    <property type="entry name" value="Rhodanese-like_dom_sf"/>
</dbReference>
<dbReference type="AlphaFoldDB" id="A0A2X4TYV9"/>
<protein>
    <recommendedName>
        <fullName evidence="4">tRNA uridine(34) hydroxylase</fullName>
        <ecNumber evidence="4">1.14.-.-</ecNumber>
    </recommendedName>
    <alternativeName>
        <fullName evidence="4">tRNA hydroxylation protein O</fullName>
    </alternativeName>
</protein>
<keyword evidence="7" id="KW-1185">Reference proteome</keyword>
<evidence type="ECO:0000259" key="5">
    <source>
        <dbReference type="PROSITE" id="PS50206"/>
    </source>
</evidence>
<dbReference type="GO" id="GO:0006400">
    <property type="term" value="P:tRNA modification"/>
    <property type="evidence" value="ECO:0007669"/>
    <property type="project" value="UniProtKB-UniRule"/>
</dbReference>
<dbReference type="PANTHER" id="PTHR43846">
    <property type="entry name" value="UPF0176 PROTEIN YCEA"/>
    <property type="match status" value="1"/>
</dbReference>
<dbReference type="GO" id="GO:0016740">
    <property type="term" value="F:transferase activity"/>
    <property type="evidence" value="ECO:0007669"/>
    <property type="project" value="UniProtKB-KW"/>
</dbReference>
<dbReference type="PANTHER" id="PTHR43846:SF1">
    <property type="entry name" value="TRNA URIDINE(34) HYDROXYLASE"/>
    <property type="match status" value="1"/>
</dbReference>
<dbReference type="NCBIfam" id="NF001133">
    <property type="entry name" value="PRK00142.1-1"/>
    <property type="match status" value="1"/>
</dbReference>
<dbReference type="Pfam" id="PF00581">
    <property type="entry name" value="Rhodanese"/>
    <property type="match status" value="1"/>
</dbReference>
<feature type="domain" description="Rhodanese" evidence="5">
    <location>
        <begin position="146"/>
        <end position="240"/>
    </location>
</feature>
<dbReference type="Pfam" id="PF12368">
    <property type="entry name" value="Rhodanese_C"/>
    <property type="match status" value="1"/>
</dbReference>
<comment type="similarity">
    <text evidence="4">Belongs to the TrhO family.</text>
</comment>
<dbReference type="HAMAP" id="MF_00469">
    <property type="entry name" value="TrhO"/>
    <property type="match status" value="1"/>
</dbReference>
<dbReference type="InterPro" id="IPR001763">
    <property type="entry name" value="Rhodanese-like_dom"/>
</dbReference>
<evidence type="ECO:0000256" key="2">
    <source>
        <dbReference type="ARBA" id="ARBA00023002"/>
    </source>
</evidence>
<dbReference type="CDD" id="cd01518">
    <property type="entry name" value="RHOD_YceA"/>
    <property type="match status" value="1"/>
</dbReference>
<dbReference type="SMART" id="SM00450">
    <property type="entry name" value="RHOD"/>
    <property type="match status" value="1"/>
</dbReference>
<organism evidence="6 7">
    <name type="scientific">Salmonella enterica subsp. arizonae</name>
    <dbReference type="NCBI Taxonomy" id="59203"/>
    <lineage>
        <taxon>Bacteria</taxon>
        <taxon>Pseudomonadati</taxon>
        <taxon>Pseudomonadota</taxon>
        <taxon>Gammaproteobacteria</taxon>
        <taxon>Enterobacterales</taxon>
        <taxon>Enterobacteriaceae</taxon>
        <taxon>Salmonella</taxon>
    </lineage>
</organism>
<reference evidence="6 7" key="1">
    <citation type="submission" date="2018-06" db="EMBL/GenBank/DDBJ databases">
        <authorList>
            <consortium name="Pathogen Informatics"/>
            <person name="Doyle S."/>
        </authorList>
    </citation>
    <scope>NUCLEOTIDE SEQUENCE [LARGE SCALE GENOMIC DNA]</scope>
    <source>
        <strain evidence="6 7">NCTC7307</strain>
    </source>
</reference>
<proteinExistence type="inferred from homology"/>
<sequence>MPVLHNRISNDELKARMLAESEPRTTISFYKYFTIVSPQQTRDALYQMFTALGIFGRVYLAHEGINAQISVPQSKVETFRQQLYAFDPALDGLRLNIALEDDGKSFWVLRMKVRDRIVADGIDDPSFDASNVGAYLKAAEVNAMLDDPDAIFIDMRNHYEYEVGHFENALEIPADTFREQLPKAVEMLREHADKKIVMYCTGGIRCEKASAWMKHNGFNKVWHIEGGIIEYARRAREQGLPVRFIGKNFVFDERMGERISDEVIAHCHQCGALCDSHTNCKNAGCHLLFIQCPLCASKFNGCCSEQCCEELALPEDEQRRRRAGREKGNKIFNKSRGRLNSKLGIPIRQSEVLPDSGVKVAIRHFARGYFC</sequence>
<dbReference type="EC" id="1.14.-.-" evidence="4"/>
<evidence type="ECO:0000313" key="7">
    <source>
        <dbReference type="Proteomes" id="UP000248731"/>
    </source>
</evidence>
<dbReference type="PROSITE" id="PS50206">
    <property type="entry name" value="RHODANESE_3"/>
    <property type="match status" value="1"/>
</dbReference>
<name>A0A2X4TYV9_SALER</name>
<accession>A0A2X4TYV9</accession>
<evidence type="ECO:0000313" key="6">
    <source>
        <dbReference type="EMBL" id="SQI25560.1"/>
    </source>
</evidence>
<gene>
    <name evidence="6" type="primary">moeZ</name>
    <name evidence="4" type="synonym">trhO</name>
    <name evidence="6" type="ORF">NCTC7307_03413</name>
</gene>
<dbReference type="InterPro" id="IPR022111">
    <property type="entry name" value="Rhodanese_C"/>
</dbReference>
<keyword evidence="1 4" id="KW-0819">tRNA processing</keyword>
<dbReference type="Gene3D" id="3.30.70.100">
    <property type="match status" value="1"/>
</dbReference>
<evidence type="ECO:0000256" key="1">
    <source>
        <dbReference type="ARBA" id="ARBA00022694"/>
    </source>
</evidence>
<dbReference type="GO" id="GO:0016705">
    <property type="term" value="F:oxidoreductase activity, acting on paired donors, with incorporation or reduction of molecular oxygen"/>
    <property type="evidence" value="ECO:0007669"/>
    <property type="project" value="UniProtKB-UniRule"/>
</dbReference>
<comment type="catalytic activity">
    <reaction evidence="4">
        <text>uridine(34) in tRNA + AH2 + O2 = 5-hydroxyuridine(34) in tRNA + A + H2O</text>
        <dbReference type="Rhea" id="RHEA:64224"/>
        <dbReference type="Rhea" id="RHEA-COMP:11727"/>
        <dbReference type="Rhea" id="RHEA-COMP:13381"/>
        <dbReference type="ChEBI" id="CHEBI:13193"/>
        <dbReference type="ChEBI" id="CHEBI:15377"/>
        <dbReference type="ChEBI" id="CHEBI:15379"/>
        <dbReference type="ChEBI" id="CHEBI:17499"/>
        <dbReference type="ChEBI" id="CHEBI:65315"/>
        <dbReference type="ChEBI" id="CHEBI:136877"/>
    </reaction>
</comment>
<keyword evidence="2 4" id="KW-0560">Oxidoreductase</keyword>
<dbReference type="Gene3D" id="3.40.250.10">
    <property type="entry name" value="Rhodanese-like domain"/>
    <property type="match status" value="1"/>
</dbReference>
<dbReference type="SUPFAM" id="SSF52821">
    <property type="entry name" value="Rhodanese/Cell cycle control phosphatase"/>
    <property type="match status" value="1"/>
</dbReference>